<dbReference type="Proteomes" id="UP001358586">
    <property type="component" value="Chromosome 4"/>
</dbReference>
<keyword evidence="2" id="KW-1185">Reference proteome</keyword>
<protein>
    <submittedName>
        <fullName evidence="1">Uncharacterized protein</fullName>
    </submittedName>
</protein>
<dbReference type="PANTHER" id="PTHR37610">
    <property type="entry name" value="CCHC-TYPE DOMAIN-CONTAINING PROTEIN"/>
    <property type="match status" value="1"/>
</dbReference>
<sequence length="180" mass="20061">MKIALLAKNKLGFVDGTRSKESLPNELGYQWEKSNVIVLSWILNTVSMELSAGIVFASSVVAIWNDIGECFHKADGSRLRLFWDEYDALVPFSSCGCDQSRQKVEHVLEHRLFQFLMGLINDSASNGEVARDIGIVPGPQAPMFTQTQYQKILSLLNKEPTTEVAASLAGPLKWKDEGNW</sequence>
<name>A0ABR0QBS9_GOSAR</name>
<gene>
    <name evidence="1" type="ORF">PVK06_012543</name>
</gene>
<organism evidence="1 2">
    <name type="scientific">Gossypium arboreum</name>
    <name type="common">Tree cotton</name>
    <name type="synonym">Gossypium nanking</name>
    <dbReference type="NCBI Taxonomy" id="29729"/>
    <lineage>
        <taxon>Eukaryota</taxon>
        <taxon>Viridiplantae</taxon>
        <taxon>Streptophyta</taxon>
        <taxon>Embryophyta</taxon>
        <taxon>Tracheophyta</taxon>
        <taxon>Spermatophyta</taxon>
        <taxon>Magnoliopsida</taxon>
        <taxon>eudicotyledons</taxon>
        <taxon>Gunneridae</taxon>
        <taxon>Pentapetalae</taxon>
        <taxon>rosids</taxon>
        <taxon>malvids</taxon>
        <taxon>Malvales</taxon>
        <taxon>Malvaceae</taxon>
        <taxon>Malvoideae</taxon>
        <taxon>Gossypium</taxon>
    </lineage>
</organism>
<proteinExistence type="predicted"/>
<evidence type="ECO:0000313" key="1">
    <source>
        <dbReference type="EMBL" id="KAK5836742.1"/>
    </source>
</evidence>
<comment type="caution">
    <text evidence="1">The sequence shown here is derived from an EMBL/GenBank/DDBJ whole genome shotgun (WGS) entry which is preliminary data.</text>
</comment>
<reference evidence="1 2" key="1">
    <citation type="submission" date="2023-03" db="EMBL/GenBank/DDBJ databases">
        <title>WGS of Gossypium arboreum.</title>
        <authorList>
            <person name="Yu D."/>
        </authorList>
    </citation>
    <scope>NUCLEOTIDE SEQUENCE [LARGE SCALE GENOMIC DNA]</scope>
    <source>
        <tissue evidence="1">Leaf</tissue>
    </source>
</reference>
<dbReference type="PANTHER" id="PTHR37610:SF78">
    <property type="entry name" value="GAG-POLYPEPTIDE OF LTR COPIA-TYPE-RELATED"/>
    <property type="match status" value="1"/>
</dbReference>
<dbReference type="EMBL" id="JARKNE010000004">
    <property type="protein sequence ID" value="KAK5836742.1"/>
    <property type="molecule type" value="Genomic_DNA"/>
</dbReference>
<accession>A0ABR0QBS9</accession>
<evidence type="ECO:0000313" key="2">
    <source>
        <dbReference type="Proteomes" id="UP001358586"/>
    </source>
</evidence>